<dbReference type="EMBL" id="KC292029">
    <property type="protein sequence ID" value="AGM11947.1"/>
    <property type="molecule type" value="Genomic_DNA"/>
</dbReference>
<proteinExistence type="predicted"/>
<name>R4TMJ7_9CAUD</name>
<keyword evidence="2" id="KW-1185">Reference proteome</keyword>
<accession>R4TMJ7</accession>
<dbReference type="OrthoDB" id="20172at10239"/>
<protein>
    <submittedName>
        <fullName evidence="1">Uncharacterized protein</fullName>
    </submittedName>
</protein>
<dbReference type="Proteomes" id="UP000202086">
    <property type="component" value="Segment"/>
</dbReference>
<dbReference type="GeneID" id="16193588"/>
<organism evidence="1 2">
    <name type="scientific">Haloarcula californiae tailed virus 1</name>
    <dbReference type="NCBI Taxonomy" id="1273746"/>
    <lineage>
        <taxon>Viruses</taxon>
        <taxon>Duplodnaviria</taxon>
        <taxon>Heunggongvirae</taxon>
        <taxon>Uroviricota</taxon>
        <taxon>Caudoviricetes</taxon>
        <taxon>Thumleimavirales</taxon>
        <taxon>Druskaviridae</taxon>
        <taxon>Hacavirus</taxon>
        <taxon>Hacavirus italiense</taxon>
        <taxon>Hacavirus HCTV1</taxon>
    </lineage>
</organism>
<evidence type="ECO:0000313" key="2">
    <source>
        <dbReference type="Proteomes" id="UP000202086"/>
    </source>
</evidence>
<dbReference type="RefSeq" id="YP_008059649.1">
    <property type="nucleotide sequence ID" value="NC_021330.1"/>
</dbReference>
<gene>
    <name evidence="1" type="primary">88</name>
    <name evidence="1" type="ORF">DNAM5_88</name>
</gene>
<dbReference type="KEGG" id="vg:16193588"/>
<sequence>MPSCPHCGQAIPIGQARLTDSEILRLPMGNQNDDNLTLIQWQCVKAAAVYYEVTDWTSKVDTSLTMDENIDLMQKKGTNLDAAGGRSMKDVAAQEKAKARWSK</sequence>
<evidence type="ECO:0000313" key="1">
    <source>
        <dbReference type="EMBL" id="AGM11947.1"/>
    </source>
</evidence>
<reference evidence="1 2" key="1">
    <citation type="submission" date="2012-12" db="EMBL/GenBank/DDBJ databases">
        <authorList>
            <person name="Sencilo A."/>
            <person name="Jacobs-Sera D."/>
            <person name="Russell D.A."/>
            <person name="Ko C."/>
            <person name="Atanasova N."/>
            <person name="Osterlund E."/>
            <person name="Oksanen H.M."/>
            <person name="Bamford D.H."/>
            <person name="Hatfull G.F."/>
            <person name="Roine E."/>
            <person name="Hendrix R.W."/>
        </authorList>
    </citation>
    <scope>NUCLEOTIDE SEQUENCE [LARGE SCALE GENOMIC DNA]</scope>
</reference>